<comment type="caution">
    <text evidence="2">The sequence shown here is derived from an EMBL/GenBank/DDBJ whole genome shotgun (WGS) entry which is preliminary data.</text>
</comment>
<sequence>MLSSNCFLFLLYFKSLTGGNIDTEHCICYNIDKKHIYVECIKYIRNKIKENIKFMISNTTNCKEYPKTINYFKNVCMTDESYTRIINNQVISLVIDFQDDGFFCGDYVKEDFALSLMSCLQSKNNLGVSEYIKVPEIIRNREYKDLIYSLLIDEFTYERIEYDIIVAFFKLDFCLNENQMIQSVFFTNLQTCIEDITFQRIHLEIKTKGINVHFEDFSLFADPEKLSKYIKNVIDTCHMNNTKDYTIFFKFSTEFFLASLFANSHCSHIDTQPKTTNTEKSEYSFEMLLNYKLNSFLNGELKKYTNKQHKDLISNKKRTYREQMNEFFIFELSEHCFKQKKQNDSLGHNAKTILENIDCKKKIVLLKQLLAVHIIQNHLLKYLQILKIKFQKKQILHLQKKKSDKN</sequence>
<evidence type="ECO:0000313" key="2">
    <source>
        <dbReference type="EMBL" id="EJW02465.1"/>
    </source>
</evidence>
<dbReference type="InParanoid" id="J9DIM6"/>
<evidence type="ECO:0000313" key="3">
    <source>
        <dbReference type="Proteomes" id="UP000003163"/>
    </source>
</evidence>
<feature type="signal peptide" evidence="1">
    <location>
        <begin position="1"/>
        <end position="18"/>
    </location>
</feature>
<proteinExistence type="predicted"/>
<reference evidence="3" key="2">
    <citation type="submission" date="2015-07" db="EMBL/GenBank/DDBJ databases">
        <title>Contrasting host-pathogen interactions and genome evolution in two generalist and specialist microsporidian pathogens of mosquitoes.</title>
        <authorList>
            <consortium name="The Broad Institute Genomics Platform"/>
            <consortium name="The Broad Institute Genome Sequencing Center for Infectious Disease"/>
            <person name="Cuomo C.A."/>
            <person name="Sanscrainte N.D."/>
            <person name="Goldberg J.M."/>
            <person name="Heiman D."/>
            <person name="Young S."/>
            <person name="Zeng Q."/>
            <person name="Becnel J.J."/>
            <person name="Birren B.W."/>
        </authorList>
    </citation>
    <scope>NUCLEOTIDE SEQUENCE [LARGE SCALE GENOMIC DNA]</scope>
    <source>
        <strain evidence="3">USNM 41457</strain>
    </source>
</reference>
<protein>
    <submittedName>
        <fullName evidence="2">Uncharacterized protein</fullName>
    </submittedName>
</protein>
<dbReference type="Proteomes" id="UP000003163">
    <property type="component" value="Unassembled WGS sequence"/>
</dbReference>
<keyword evidence="3" id="KW-1185">Reference proteome</keyword>
<feature type="chain" id="PRO_5003822968" evidence="1">
    <location>
        <begin position="19"/>
        <end position="406"/>
    </location>
</feature>
<dbReference type="EMBL" id="AFBI03000070">
    <property type="protein sequence ID" value="EJW02465.1"/>
    <property type="molecule type" value="Genomic_DNA"/>
</dbReference>
<gene>
    <name evidence="2" type="ORF">EDEG_03119</name>
</gene>
<evidence type="ECO:0000256" key="1">
    <source>
        <dbReference type="SAM" id="SignalP"/>
    </source>
</evidence>
<dbReference type="AlphaFoldDB" id="J9DIM6"/>
<accession>J9DIM6</accession>
<name>J9DIM6_EDHAE</name>
<reference evidence="2 3" key="1">
    <citation type="submission" date="2011-08" db="EMBL/GenBank/DDBJ databases">
        <authorList>
            <person name="Liu Z.J."/>
            <person name="Shi F.L."/>
            <person name="Lu J.Q."/>
            <person name="Li M."/>
            <person name="Wang Z.L."/>
        </authorList>
    </citation>
    <scope>NUCLEOTIDE SEQUENCE [LARGE SCALE GENOMIC DNA]</scope>
    <source>
        <strain evidence="2 3">USNM 41457</strain>
    </source>
</reference>
<dbReference type="VEuPathDB" id="MicrosporidiaDB:EDEG_03119"/>
<keyword evidence="1" id="KW-0732">Signal</keyword>
<dbReference type="HOGENOM" id="CLU_677972_0_0_1"/>
<organism evidence="2 3">
    <name type="scientific">Edhazardia aedis (strain USNM 41457)</name>
    <name type="common">Microsporidian parasite</name>
    <dbReference type="NCBI Taxonomy" id="1003232"/>
    <lineage>
        <taxon>Eukaryota</taxon>
        <taxon>Fungi</taxon>
        <taxon>Fungi incertae sedis</taxon>
        <taxon>Microsporidia</taxon>
        <taxon>Edhazardia</taxon>
    </lineage>
</organism>